<name>A0A8J3CHL6_9PSEU</name>
<dbReference type="EMBL" id="BMMK01000025">
    <property type="protein sequence ID" value="GGM70713.1"/>
    <property type="molecule type" value="Genomic_DNA"/>
</dbReference>
<reference evidence="1" key="2">
    <citation type="submission" date="2020-09" db="EMBL/GenBank/DDBJ databases">
        <authorList>
            <person name="Sun Q."/>
            <person name="Zhou Y."/>
        </authorList>
    </citation>
    <scope>NUCLEOTIDE SEQUENCE</scope>
    <source>
        <strain evidence="1">CGMCC 4.5737</strain>
    </source>
</reference>
<evidence type="ECO:0000313" key="1">
    <source>
        <dbReference type="EMBL" id="GGM70713.1"/>
    </source>
</evidence>
<accession>A0A8J3CHL6</accession>
<keyword evidence="2" id="KW-1185">Reference proteome</keyword>
<gene>
    <name evidence="1" type="ORF">GCM10012275_46420</name>
</gene>
<sequence length="326" mass="36154">MFGKRGEHTGPERMVRDRTYDDLVLDAALAELAEGKLAAAVTVLAECRSEPEVRALRADVLGTELIGQAEEVVTLARETGDPDLWLLGGRAFLAEAWAVRGGGRAERVSDDRRKLFHATLRKAVVPLQSAAERLPRDPVPWASLMVAAMGLGLTREQKDGLWREVAARYPTLWTANCYRVQILARKWGGDATEMLAFARGCADRAPQGDPVSAMVVLAHFEVYLECLQNALEARDRRAIVRLNTHYFAQARDEIAAAADRWMCAPRPHPRALEAHNLFAAAFGMADDASRARLHLTAMGDRLHDIPWGYLGLGVEKEYRAMAEKYL</sequence>
<comment type="caution">
    <text evidence="1">The sequence shown here is derived from an EMBL/GenBank/DDBJ whole genome shotgun (WGS) entry which is preliminary data.</text>
</comment>
<dbReference type="Proteomes" id="UP000637578">
    <property type="component" value="Unassembled WGS sequence"/>
</dbReference>
<protein>
    <recommendedName>
        <fullName evidence="3">DUF4034 domain-containing protein</fullName>
    </recommendedName>
</protein>
<evidence type="ECO:0008006" key="3">
    <source>
        <dbReference type="Google" id="ProtNLM"/>
    </source>
</evidence>
<proteinExistence type="predicted"/>
<organism evidence="1 2">
    <name type="scientific">Longimycelium tulufanense</name>
    <dbReference type="NCBI Taxonomy" id="907463"/>
    <lineage>
        <taxon>Bacteria</taxon>
        <taxon>Bacillati</taxon>
        <taxon>Actinomycetota</taxon>
        <taxon>Actinomycetes</taxon>
        <taxon>Pseudonocardiales</taxon>
        <taxon>Pseudonocardiaceae</taxon>
        <taxon>Longimycelium</taxon>
    </lineage>
</organism>
<evidence type="ECO:0000313" key="2">
    <source>
        <dbReference type="Proteomes" id="UP000637578"/>
    </source>
</evidence>
<dbReference type="AlphaFoldDB" id="A0A8J3CHL6"/>
<reference evidence="1" key="1">
    <citation type="journal article" date="2014" name="Int. J. Syst. Evol. Microbiol.">
        <title>Complete genome sequence of Corynebacterium casei LMG S-19264T (=DSM 44701T), isolated from a smear-ripened cheese.</title>
        <authorList>
            <consortium name="US DOE Joint Genome Institute (JGI-PGF)"/>
            <person name="Walter F."/>
            <person name="Albersmeier A."/>
            <person name="Kalinowski J."/>
            <person name="Ruckert C."/>
        </authorList>
    </citation>
    <scope>NUCLEOTIDE SEQUENCE</scope>
    <source>
        <strain evidence="1">CGMCC 4.5737</strain>
    </source>
</reference>